<dbReference type="PANTHER" id="PTHR30182">
    <property type="entry name" value="L-SERINE DEHYDRATASE"/>
    <property type="match status" value="1"/>
</dbReference>
<dbReference type="InterPro" id="IPR002912">
    <property type="entry name" value="ACT_dom"/>
</dbReference>
<evidence type="ECO:0000256" key="5">
    <source>
        <dbReference type="ARBA" id="ARBA00022485"/>
    </source>
</evidence>
<dbReference type="PROSITE" id="PS51671">
    <property type="entry name" value="ACT"/>
    <property type="match status" value="1"/>
</dbReference>
<comment type="pathway">
    <text evidence="2 11">Carbohydrate biosynthesis; gluconeogenesis.</text>
</comment>
<dbReference type="InterPro" id="IPR045865">
    <property type="entry name" value="ACT-like_dom_sf"/>
</dbReference>
<dbReference type="Proteomes" id="UP000823824">
    <property type="component" value="Unassembled WGS sequence"/>
</dbReference>
<comment type="similarity">
    <text evidence="3 11 12">Belongs to the iron-sulfur dependent L-serine dehydratase family.</text>
</comment>
<evidence type="ECO:0000256" key="7">
    <source>
        <dbReference type="ARBA" id="ARBA00023004"/>
    </source>
</evidence>
<keyword evidence="7 11" id="KW-0408">Iron</keyword>
<dbReference type="SUPFAM" id="SSF55021">
    <property type="entry name" value="ACT-like"/>
    <property type="match status" value="1"/>
</dbReference>
<accession>A0A9D2LKU6</accession>
<dbReference type="AlphaFoldDB" id="A0A9D2LKU6"/>
<dbReference type="EMBL" id="DWZJ01000089">
    <property type="protein sequence ID" value="HJB13990.1"/>
    <property type="molecule type" value="Genomic_DNA"/>
</dbReference>
<evidence type="ECO:0000256" key="2">
    <source>
        <dbReference type="ARBA" id="ARBA00004742"/>
    </source>
</evidence>
<dbReference type="InterPro" id="IPR029009">
    <property type="entry name" value="ASB_dom_sf"/>
</dbReference>
<dbReference type="Pfam" id="PF03315">
    <property type="entry name" value="SDH_beta"/>
    <property type="match status" value="1"/>
</dbReference>
<keyword evidence="6 11" id="KW-0479">Metal-binding</keyword>
<dbReference type="PANTHER" id="PTHR30182:SF12">
    <property type="entry name" value="L-SERINE DEHYDRATASE, BETA CHAIN-RELATED"/>
    <property type="match status" value="1"/>
</dbReference>
<dbReference type="GO" id="GO:0051539">
    <property type="term" value="F:4 iron, 4 sulfur cluster binding"/>
    <property type="evidence" value="ECO:0007669"/>
    <property type="project" value="UniProtKB-UniRule"/>
</dbReference>
<evidence type="ECO:0000256" key="11">
    <source>
        <dbReference type="PIRNR" id="PIRNR036692"/>
    </source>
</evidence>
<protein>
    <recommendedName>
        <fullName evidence="11">L-serine deaminase</fullName>
    </recommendedName>
</protein>
<evidence type="ECO:0000256" key="9">
    <source>
        <dbReference type="ARBA" id="ARBA00023239"/>
    </source>
</evidence>
<dbReference type="Gene3D" id="3.30.70.260">
    <property type="match status" value="1"/>
</dbReference>
<evidence type="ECO:0000313" key="15">
    <source>
        <dbReference type="Proteomes" id="UP000823824"/>
    </source>
</evidence>
<dbReference type="GO" id="GO:0046872">
    <property type="term" value="F:metal ion binding"/>
    <property type="evidence" value="ECO:0007669"/>
    <property type="project" value="UniProtKB-UniRule"/>
</dbReference>
<feature type="domain" description="ACT" evidence="13">
    <location>
        <begin position="147"/>
        <end position="222"/>
    </location>
</feature>
<evidence type="ECO:0000256" key="3">
    <source>
        <dbReference type="ARBA" id="ARBA00008636"/>
    </source>
</evidence>
<dbReference type="PIRSF" id="PIRSF036692">
    <property type="entry name" value="SDH_B"/>
    <property type="match status" value="1"/>
</dbReference>
<dbReference type="Pfam" id="PF01842">
    <property type="entry name" value="ACT"/>
    <property type="match status" value="1"/>
</dbReference>
<proteinExistence type="inferred from homology"/>
<comment type="caution">
    <text evidence="14">The sequence shown here is derived from an EMBL/GenBank/DDBJ whole genome shotgun (WGS) entry which is preliminary data.</text>
</comment>
<dbReference type="CDD" id="cd04903">
    <property type="entry name" value="ACT_LSD"/>
    <property type="match status" value="1"/>
</dbReference>
<organism evidence="14 15">
    <name type="scientific">Candidatus Oscillibacter excrementigallinarum</name>
    <dbReference type="NCBI Taxonomy" id="2838716"/>
    <lineage>
        <taxon>Bacteria</taxon>
        <taxon>Bacillati</taxon>
        <taxon>Bacillota</taxon>
        <taxon>Clostridia</taxon>
        <taxon>Eubacteriales</taxon>
        <taxon>Oscillospiraceae</taxon>
        <taxon>Oscillibacter</taxon>
    </lineage>
</organism>
<comment type="cofactor">
    <cofactor evidence="1 12">
        <name>[4Fe-4S] cluster</name>
        <dbReference type="ChEBI" id="CHEBI:49883"/>
    </cofactor>
</comment>
<reference evidence="14" key="2">
    <citation type="submission" date="2021-04" db="EMBL/GenBank/DDBJ databases">
        <authorList>
            <person name="Gilroy R."/>
        </authorList>
    </citation>
    <scope>NUCLEOTIDE SEQUENCE</scope>
    <source>
        <strain evidence="14">ChiBcec18-1249</strain>
    </source>
</reference>
<reference evidence="14" key="1">
    <citation type="journal article" date="2021" name="PeerJ">
        <title>Extensive microbial diversity within the chicken gut microbiome revealed by metagenomics and culture.</title>
        <authorList>
            <person name="Gilroy R."/>
            <person name="Ravi A."/>
            <person name="Getino M."/>
            <person name="Pursley I."/>
            <person name="Horton D.L."/>
            <person name="Alikhan N.F."/>
            <person name="Baker D."/>
            <person name="Gharbi K."/>
            <person name="Hall N."/>
            <person name="Watson M."/>
            <person name="Adriaenssens E.M."/>
            <person name="Foster-Nyarko E."/>
            <person name="Jarju S."/>
            <person name="Secka A."/>
            <person name="Antonio M."/>
            <person name="Oren A."/>
            <person name="Chaudhuri R.R."/>
            <person name="La Ragione R."/>
            <person name="Hildebrand F."/>
            <person name="Pallen M.J."/>
        </authorList>
    </citation>
    <scope>NUCLEOTIDE SEQUENCE</scope>
    <source>
        <strain evidence="14">ChiBcec18-1249</strain>
    </source>
</reference>
<keyword evidence="4 11" id="KW-0312">Gluconeogenesis</keyword>
<keyword evidence="5 11" id="KW-0004">4Fe-4S</keyword>
<comment type="catalytic activity">
    <reaction evidence="10 11 12">
        <text>L-serine = pyruvate + NH4(+)</text>
        <dbReference type="Rhea" id="RHEA:19169"/>
        <dbReference type="ChEBI" id="CHEBI:15361"/>
        <dbReference type="ChEBI" id="CHEBI:28938"/>
        <dbReference type="ChEBI" id="CHEBI:33384"/>
        <dbReference type="EC" id="4.3.1.17"/>
    </reaction>
</comment>
<keyword evidence="9 11" id="KW-0456">Lyase</keyword>
<evidence type="ECO:0000256" key="10">
    <source>
        <dbReference type="ARBA" id="ARBA00049406"/>
    </source>
</evidence>
<evidence type="ECO:0000256" key="6">
    <source>
        <dbReference type="ARBA" id="ARBA00022723"/>
    </source>
</evidence>
<dbReference type="SUPFAM" id="SSF143548">
    <property type="entry name" value="Serine metabolism enzymes domain"/>
    <property type="match status" value="1"/>
</dbReference>
<dbReference type="NCBIfam" id="TIGR00719">
    <property type="entry name" value="sda_beta"/>
    <property type="match status" value="1"/>
</dbReference>
<gene>
    <name evidence="14" type="primary">sdaAB</name>
    <name evidence="14" type="ORF">H9787_09810</name>
</gene>
<sequence length="222" mass="23636">MLDIFDILGPVMVGPSSSHTAGAVRIGRMARTLLGADVARADIGLHGSFADTGQGHGTDRALVAGLLGMKPDDLGIPESFEIAVGRGLEFRFHTVHLRDAHPNTAVLAVESADGRKLTLQAASTGGGRIRVDQLDGVDVSFTGIFNTLVVRHQDVAGELSRILNELSVSGVNIANMSLNRDRRGGDALTVVETDQRIPPDALERIRLLYGVLGATYYEKEAE</sequence>
<name>A0A9D2LKU6_9FIRM</name>
<evidence type="ECO:0000256" key="1">
    <source>
        <dbReference type="ARBA" id="ARBA00001966"/>
    </source>
</evidence>
<dbReference type="GO" id="GO:0006094">
    <property type="term" value="P:gluconeogenesis"/>
    <property type="evidence" value="ECO:0007669"/>
    <property type="project" value="UniProtKB-UniRule"/>
</dbReference>
<dbReference type="InterPro" id="IPR004643">
    <property type="entry name" value="Fe-S_L-Ser_bsu"/>
</dbReference>
<evidence type="ECO:0000259" key="13">
    <source>
        <dbReference type="PROSITE" id="PS51671"/>
    </source>
</evidence>
<dbReference type="InterPro" id="IPR051318">
    <property type="entry name" value="Fe-S_L-Ser"/>
</dbReference>
<evidence type="ECO:0000256" key="4">
    <source>
        <dbReference type="ARBA" id="ARBA00022432"/>
    </source>
</evidence>
<evidence type="ECO:0000313" key="14">
    <source>
        <dbReference type="EMBL" id="HJB13990.1"/>
    </source>
</evidence>
<dbReference type="GO" id="GO:0003941">
    <property type="term" value="F:L-serine ammonia-lyase activity"/>
    <property type="evidence" value="ECO:0007669"/>
    <property type="project" value="UniProtKB-UniRule"/>
</dbReference>
<evidence type="ECO:0000256" key="12">
    <source>
        <dbReference type="RuleBase" id="RU366059"/>
    </source>
</evidence>
<dbReference type="Gene3D" id="3.30.1330.90">
    <property type="entry name" value="D-3-phosphoglycerate dehydrogenase, domain 3"/>
    <property type="match status" value="1"/>
</dbReference>
<evidence type="ECO:0000256" key="8">
    <source>
        <dbReference type="ARBA" id="ARBA00023014"/>
    </source>
</evidence>
<keyword evidence="8 11" id="KW-0411">Iron-sulfur</keyword>
<dbReference type="InterPro" id="IPR005131">
    <property type="entry name" value="Ser_deHydtase_bsu"/>
</dbReference>